<sequence length="523" mass="60548">MMLHYSVDNELMSDLYRDYRQMKGAEYAQLHELGEHYLSLIEGYDLEESTIKTLQGLVQFETEEELESVENGIVHGYLTAKAALRKEQAEYKEFVRMFDGEEQQALNGLSEYVVGQKKIPYKIKNRILHVDVLSTPAMSLELDFADVLIEDGRHPREILITHLSGECFERTETVKGENGAEEKVSVPYYRLSFVNGLSEGPYQAKESSFVFRSLKGSLHLYNYDSAMEPLDVDADKLPWRILMHPLKAMLEKAQILGVESLDKDELRALPLLCVFYELIQFYLAPTTEAGIGKSLIRFDEDAAENFAFSQNDLEAACEYLTPYGLEELTGWLHKAIDERAAFCRYWIQFASMKKAETLYGVLTDILDTCSQYYEKRVLPLSCRKHHGAVRRALNEYFCRHKWRGEYPYYRRVEPSSFLEVSNVYKRMYTYINEKQKAFYVDFIEGVTENSYSITAVAGYVLLKDGENARDYRALNGYFLDGGRRNSHIVGQITINDMMNADQVIELLNTMMQDIMREFAQKRQ</sequence>
<reference evidence="1 2" key="1">
    <citation type="submission" date="2024-03" db="EMBL/GenBank/DDBJ databases">
        <title>Human intestinal bacterial collection.</title>
        <authorList>
            <person name="Pauvert C."/>
            <person name="Hitch T.C.A."/>
            <person name="Clavel T."/>
        </authorList>
    </citation>
    <scope>NUCLEOTIDE SEQUENCE [LARGE SCALE GENOMIC DNA]</scope>
    <source>
        <strain evidence="1 2">CLA-AA-H190</strain>
    </source>
</reference>
<gene>
    <name evidence="1" type="ORF">WMO25_00430</name>
</gene>
<evidence type="ECO:0000313" key="1">
    <source>
        <dbReference type="EMBL" id="MEQ2363555.1"/>
    </source>
</evidence>
<accession>A0ABV1B0N9</accession>
<evidence type="ECO:0000313" key="2">
    <source>
        <dbReference type="Proteomes" id="UP001469749"/>
    </source>
</evidence>
<dbReference type="EMBL" id="JBBMEK010000003">
    <property type="protein sequence ID" value="MEQ2363555.1"/>
    <property type="molecule type" value="Genomic_DNA"/>
</dbReference>
<keyword evidence="2" id="KW-1185">Reference proteome</keyword>
<comment type="caution">
    <text evidence="1">The sequence shown here is derived from an EMBL/GenBank/DDBJ whole genome shotgun (WGS) entry which is preliminary data.</text>
</comment>
<dbReference type="RefSeq" id="WP_250799799.1">
    <property type="nucleotide sequence ID" value="NZ_JBBMEK010000003.1"/>
</dbReference>
<dbReference type="Proteomes" id="UP001469749">
    <property type="component" value="Unassembled WGS sequence"/>
</dbReference>
<organism evidence="1 2">
    <name type="scientific">Coprococcus intestinihominis</name>
    <dbReference type="NCBI Taxonomy" id="3133154"/>
    <lineage>
        <taxon>Bacteria</taxon>
        <taxon>Bacillati</taxon>
        <taxon>Bacillota</taxon>
        <taxon>Clostridia</taxon>
        <taxon>Lachnospirales</taxon>
        <taxon>Lachnospiraceae</taxon>
        <taxon>Coprococcus</taxon>
    </lineage>
</organism>
<proteinExistence type="predicted"/>
<protein>
    <submittedName>
        <fullName evidence="1">Uncharacterized protein</fullName>
    </submittedName>
</protein>
<name>A0ABV1B0N9_9FIRM</name>